<keyword evidence="1 3" id="KW-0436">Ligase</keyword>
<dbReference type="Proteomes" id="UP000774130">
    <property type="component" value="Unassembled WGS sequence"/>
</dbReference>
<feature type="binding site" evidence="3">
    <location>
        <begin position="114"/>
        <end position="116"/>
    </location>
    <ligand>
        <name>biotin</name>
        <dbReference type="ChEBI" id="CHEBI:57586"/>
    </ligand>
</feature>
<evidence type="ECO:0000256" key="2">
    <source>
        <dbReference type="ARBA" id="ARBA00023267"/>
    </source>
</evidence>
<dbReference type="RefSeq" id="WP_218327151.1">
    <property type="nucleotide sequence ID" value="NZ_JAHUZB010000006.1"/>
</dbReference>
<keyword evidence="3" id="KW-0067">ATP-binding</keyword>
<protein>
    <recommendedName>
        <fullName evidence="3">Bifunctional ligase/repressor BirA</fullName>
    </recommendedName>
    <alternativeName>
        <fullName evidence="3">Biotin--[acetyl-CoA-carboxylase] ligase</fullName>
        <ecNumber evidence="3">6.3.4.15</ecNumber>
    </alternativeName>
    <alternativeName>
        <fullName evidence="3">Biotin--protein ligase</fullName>
    </alternativeName>
    <alternativeName>
        <fullName evidence="3">Biotin-[acetyl-CoA carboxylase] synthetase</fullName>
    </alternativeName>
</protein>
<accession>A0ABS6TGD6</accession>
<dbReference type="EMBL" id="JAHUZB010000006">
    <property type="protein sequence ID" value="MBV7391947.1"/>
    <property type="molecule type" value="Genomic_DNA"/>
</dbReference>
<proteinExistence type="inferred from homology"/>
<dbReference type="InterPro" id="IPR003142">
    <property type="entry name" value="BPL_C"/>
</dbReference>
<dbReference type="Pfam" id="PF02237">
    <property type="entry name" value="BPL_C"/>
    <property type="match status" value="1"/>
</dbReference>
<feature type="DNA-binding region" description="H-T-H motif" evidence="3">
    <location>
        <begin position="20"/>
        <end position="39"/>
    </location>
</feature>
<organism evidence="5 6">
    <name type="scientific">Enterococcus alishanensis</name>
    <dbReference type="NCBI Taxonomy" id="1303817"/>
    <lineage>
        <taxon>Bacteria</taxon>
        <taxon>Bacillati</taxon>
        <taxon>Bacillota</taxon>
        <taxon>Bacilli</taxon>
        <taxon>Lactobacillales</taxon>
        <taxon>Enterococcaceae</taxon>
        <taxon>Enterococcus</taxon>
    </lineage>
</organism>
<dbReference type="InterPro" id="IPR013196">
    <property type="entry name" value="HTH_11"/>
</dbReference>
<dbReference type="Pfam" id="PF03099">
    <property type="entry name" value="BPL_LplA_LipB"/>
    <property type="match status" value="1"/>
</dbReference>
<dbReference type="EC" id="6.3.4.15" evidence="3"/>
<dbReference type="PANTHER" id="PTHR12835">
    <property type="entry name" value="BIOTIN PROTEIN LIGASE"/>
    <property type="match status" value="1"/>
</dbReference>
<comment type="function">
    <text evidence="3">Acts both as a biotin--[acetyl-CoA-carboxylase] ligase and a repressor.</text>
</comment>
<gene>
    <name evidence="3" type="primary">birA</name>
    <name evidence="5" type="ORF">KUA55_14760</name>
</gene>
<reference evidence="5 6" key="1">
    <citation type="submission" date="2021-06" db="EMBL/GenBank/DDBJ databases">
        <title>Enterococcus alishanensis sp. nov., a novel lactic acid bacterium isolated from fresh coffee beans.</title>
        <authorList>
            <person name="Chen Y.-S."/>
        </authorList>
    </citation>
    <scope>NUCLEOTIDE SEQUENCE [LARGE SCALE GENOMIC DNA]</scope>
    <source>
        <strain evidence="5 6">ALS3</strain>
    </source>
</reference>
<dbReference type="PANTHER" id="PTHR12835:SF5">
    <property type="entry name" value="BIOTIN--PROTEIN LIGASE"/>
    <property type="match status" value="1"/>
</dbReference>
<evidence type="ECO:0000313" key="6">
    <source>
        <dbReference type="Proteomes" id="UP000774130"/>
    </source>
</evidence>
<dbReference type="InterPro" id="IPR004408">
    <property type="entry name" value="Biotin_CoA_COase_ligase"/>
</dbReference>
<keyword evidence="6" id="KW-1185">Reference proteome</keyword>
<dbReference type="Pfam" id="PF08279">
    <property type="entry name" value="HTH_11"/>
    <property type="match status" value="1"/>
</dbReference>
<feature type="binding site" evidence="3">
    <location>
        <position position="181"/>
    </location>
    <ligand>
        <name>biotin</name>
        <dbReference type="ChEBI" id="CHEBI:57586"/>
    </ligand>
</feature>
<keyword evidence="3" id="KW-0547">Nucleotide-binding</keyword>
<sequence length="318" mass="35492">MSTKEIVLQRLKTADHVLSGETLAKEIGVSRTAIWKAIKELEKKGYLIQHTANGYRYQPSDILEQKEIQQGLDNRVAVKVLATSTSTMKDAQLSVLEGTPTPLLVIADMQEAPRGRFNRPFFAKEKAGIYMSMLLEPKEQLAELPQYTVLMAAAVAEAIDALTQQDSQIKWVNDIYLNGRKIVGILSEAMTDVETNSLKYIIIGMGINFSIPQNSFPTELQDKASSIFPDGQPTITRNQLIIEIWQRFFKLLAADPAEYLETYRKKSFVLGKKVSFIRQKETHYGTAIAITNTGELVVDVDGEQMTLSSGEISLSSIQ</sequence>
<evidence type="ECO:0000256" key="1">
    <source>
        <dbReference type="ARBA" id="ARBA00022598"/>
    </source>
</evidence>
<feature type="domain" description="BPL/LPL catalytic" evidence="4">
    <location>
        <begin position="63"/>
        <end position="256"/>
    </location>
</feature>
<dbReference type="PROSITE" id="PS51733">
    <property type="entry name" value="BPL_LPL_CATALYTIC"/>
    <property type="match status" value="1"/>
</dbReference>
<evidence type="ECO:0000259" key="4">
    <source>
        <dbReference type="PROSITE" id="PS51733"/>
    </source>
</evidence>
<dbReference type="CDD" id="cd16442">
    <property type="entry name" value="BPL"/>
    <property type="match status" value="1"/>
</dbReference>
<keyword evidence="3" id="KW-0805">Transcription regulation</keyword>
<comment type="caution">
    <text evidence="3">Lacks conserved residue(s) required for the propagation of feature annotation.</text>
</comment>
<name>A0ABS6TGD6_9ENTE</name>
<evidence type="ECO:0000256" key="3">
    <source>
        <dbReference type="HAMAP-Rule" id="MF_00978"/>
    </source>
</evidence>
<keyword evidence="3" id="KW-0678">Repressor</keyword>
<dbReference type="HAMAP" id="MF_00978">
    <property type="entry name" value="Bifunct_BirA"/>
    <property type="match status" value="1"/>
</dbReference>
<dbReference type="NCBIfam" id="TIGR00121">
    <property type="entry name" value="birA_ligase"/>
    <property type="match status" value="1"/>
</dbReference>
<keyword evidence="3" id="KW-0804">Transcription</keyword>
<feature type="binding site" evidence="3">
    <location>
        <position position="110"/>
    </location>
    <ligand>
        <name>biotin</name>
        <dbReference type="ChEBI" id="CHEBI:57586"/>
    </ligand>
</feature>
<keyword evidence="3" id="KW-0238">DNA-binding</keyword>
<evidence type="ECO:0000313" key="5">
    <source>
        <dbReference type="EMBL" id="MBV7391947.1"/>
    </source>
</evidence>
<dbReference type="InterPro" id="IPR004143">
    <property type="entry name" value="BPL_LPL_catalytic"/>
</dbReference>
<comment type="similarity">
    <text evidence="3">Belongs to the biotin--protein ligase family.</text>
</comment>
<dbReference type="GO" id="GO:0004077">
    <property type="term" value="F:biotin--[biotin carboxyl-carrier protein] ligase activity"/>
    <property type="evidence" value="ECO:0007669"/>
    <property type="project" value="UniProtKB-EC"/>
</dbReference>
<keyword evidence="2 3" id="KW-0092">Biotin</keyword>
<comment type="caution">
    <text evidence="5">The sequence shown here is derived from an EMBL/GenBank/DDBJ whole genome shotgun (WGS) entry which is preliminary data.</text>
</comment>
<dbReference type="InterPro" id="IPR030855">
    <property type="entry name" value="Bifunct_BirA"/>
</dbReference>
<comment type="catalytic activity">
    <reaction evidence="3">
        <text>biotin + L-lysyl-[protein] + ATP = N(6)-biotinyl-L-lysyl-[protein] + AMP + diphosphate + H(+)</text>
        <dbReference type="Rhea" id="RHEA:11756"/>
        <dbReference type="Rhea" id="RHEA-COMP:9752"/>
        <dbReference type="Rhea" id="RHEA-COMP:10505"/>
        <dbReference type="ChEBI" id="CHEBI:15378"/>
        <dbReference type="ChEBI" id="CHEBI:29969"/>
        <dbReference type="ChEBI" id="CHEBI:30616"/>
        <dbReference type="ChEBI" id="CHEBI:33019"/>
        <dbReference type="ChEBI" id="CHEBI:57586"/>
        <dbReference type="ChEBI" id="CHEBI:83144"/>
        <dbReference type="ChEBI" id="CHEBI:456215"/>
        <dbReference type="EC" id="6.3.4.15"/>
    </reaction>
</comment>